<dbReference type="AlphaFoldDB" id="A0A8J6IWK1"/>
<name>A0A8J6IWK1_9FIRM</name>
<gene>
    <name evidence="2" type="ORF">H8S55_12210</name>
</gene>
<accession>A0A8J6IWK1</accession>
<evidence type="ECO:0000256" key="1">
    <source>
        <dbReference type="SAM" id="Coils"/>
    </source>
</evidence>
<comment type="caution">
    <text evidence="2">The sequence shown here is derived from an EMBL/GenBank/DDBJ whole genome shotgun (WGS) entry which is preliminary data.</text>
</comment>
<dbReference type="Proteomes" id="UP000602260">
    <property type="component" value="Unassembled WGS sequence"/>
</dbReference>
<dbReference type="RefSeq" id="WP_186879185.1">
    <property type="nucleotide sequence ID" value="NZ_JACOPN010000009.1"/>
</dbReference>
<evidence type="ECO:0000313" key="2">
    <source>
        <dbReference type="EMBL" id="MBC5718069.1"/>
    </source>
</evidence>
<keyword evidence="3" id="KW-1185">Reference proteome</keyword>
<dbReference type="EMBL" id="JACOPN010000009">
    <property type="protein sequence ID" value="MBC5718069.1"/>
    <property type="molecule type" value="Genomic_DNA"/>
</dbReference>
<sequence length="77" mass="9441">MTLQELSVEYRAHAQTLSARVKELERRLEQTREPRERCLLQDRIRMLSTMVREARELAVLTEHYYDRGYRRNVRYTV</sequence>
<reference evidence="2" key="1">
    <citation type="submission" date="2020-08" db="EMBL/GenBank/DDBJ databases">
        <title>Genome public.</title>
        <authorList>
            <person name="Liu C."/>
            <person name="Sun Q."/>
        </authorList>
    </citation>
    <scope>NUCLEOTIDE SEQUENCE</scope>
    <source>
        <strain evidence="2">BX5</strain>
    </source>
</reference>
<protein>
    <submittedName>
        <fullName evidence="2">Uncharacterized protein</fullName>
    </submittedName>
</protein>
<proteinExistence type="predicted"/>
<evidence type="ECO:0000313" key="3">
    <source>
        <dbReference type="Proteomes" id="UP000602260"/>
    </source>
</evidence>
<organism evidence="2 3">
    <name type="scientific">Flintibacter faecis</name>
    <dbReference type="NCBI Taxonomy" id="2763047"/>
    <lineage>
        <taxon>Bacteria</taxon>
        <taxon>Bacillati</taxon>
        <taxon>Bacillota</taxon>
        <taxon>Clostridia</taxon>
        <taxon>Eubacteriales</taxon>
        <taxon>Flintibacter</taxon>
    </lineage>
</organism>
<keyword evidence="1" id="KW-0175">Coiled coil</keyword>
<feature type="coiled-coil region" evidence="1">
    <location>
        <begin position="7"/>
        <end position="34"/>
    </location>
</feature>